<dbReference type="PANTHER" id="PTHR33505">
    <property type="entry name" value="ZGC:162634"/>
    <property type="match status" value="1"/>
</dbReference>
<keyword evidence="3" id="KW-1185">Reference proteome</keyword>
<dbReference type="HAMAP" id="MF_01187">
    <property type="entry name" value="UPF0434"/>
    <property type="match status" value="1"/>
</dbReference>
<dbReference type="RefSeq" id="WP_149287093.1">
    <property type="nucleotide sequence ID" value="NZ_CP038437.2"/>
</dbReference>
<dbReference type="Proteomes" id="UP000324285">
    <property type="component" value="Chromosome"/>
</dbReference>
<evidence type="ECO:0000256" key="1">
    <source>
        <dbReference type="HAMAP-Rule" id="MF_01187"/>
    </source>
</evidence>
<dbReference type="Gene3D" id="2.20.25.10">
    <property type="match status" value="1"/>
</dbReference>
<evidence type="ECO:0000313" key="3">
    <source>
        <dbReference type="Proteomes" id="UP000324285"/>
    </source>
</evidence>
<dbReference type="Pfam" id="PF03966">
    <property type="entry name" value="Trm112p"/>
    <property type="match status" value="1"/>
</dbReference>
<name>A0A5C1NKT1_9GAMM</name>
<dbReference type="KEGG" id="hbh:E4T21_07300"/>
<organism evidence="2 3">
    <name type="scientific">Halomonas binhaiensis</name>
    <dbReference type="NCBI Taxonomy" id="2562282"/>
    <lineage>
        <taxon>Bacteria</taxon>
        <taxon>Pseudomonadati</taxon>
        <taxon>Pseudomonadota</taxon>
        <taxon>Gammaproteobacteria</taxon>
        <taxon>Oceanospirillales</taxon>
        <taxon>Halomonadaceae</taxon>
        <taxon>Halomonas</taxon>
    </lineage>
</organism>
<dbReference type="InterPro" id="IPR005651">
    <property type="entry name" value="Trm112-like"/>
</dbReference>
<dbReference type="SUPFAM" id="SSF158997">
    <property type="entry name" value="Trm112p-like"/>
    <property type="match status" value="1"/>
</dbReference>
<comment type="similarity">
    <text evidence="1">Belongs to the UPF0434 family.</text>
</comment>
<protein>
    <recommendedName>
        <fullName evidence="1">UPF0434 protein E4T21_07300</fullName>
    </recommendedName>
</protein>
<sequence length="74" mass="8296">MDKQLLAMLVCPQCQGKLRYDREAEELCCQFDGLAYPIRDGIPVMLIEEARHMNVDETLKRSPGRAGEDGEGAL</sequence>
<dbReference type="GO" id="GO:0005829">
    <property type="term" value="C:cytosol"/>
    <property type="evidence" value="ECO:0007669"/>
    <property type="project" value="TreeGrafter"/>
</dbReference>
<dbReference type="OrthoDB" id="9812205at2"/>
<dbReference type="AlphaFoldDB" id="A0A5C1NKT1"/>
<gene>
    <name evidence="2" type="ORF">E4T21_07300</name>
</gene>
<dbReference type="FunFam" id="2.20.25.10:FF:000002">
    <property type="entry name" value="UPF0434 protein YcaR"/>
    <property type="match status" value="1"/>
</dbReference>
<proteinExistence type="inferred from homology"/>
<dbReference type="EMBL" id="CP038437">
    <property type="protein sequence ID" value="QEM83974.1"/>
    <property type="molecule type" value="Genomic_DNA"/>
</dbReference>
<evidence type="ECO:0000313" key="2">
    <source>
        <dbReference type="EMBL" id="QEM83974.1"/>
    </source>
</evidence>
<accession>A0A5C1NKT1</accession>
<dbReference type="PANTHER" id="PTHR33505:SF4">
    <property type="entry name" value="PROTEIN PREY, MITOCHONDRIAL"/>
    <property type="match status" value="1"/>
</dbReference>
<reference evidence="2" key="1">
    <citation type="submission" date="2021-02" db="EMBL/GenBank/DDBJ databases">
        <title>Strain Y2R2, a novel species of the genus Halomonas.</title>
        <authorList>
            <person name="Huang H."/>
        </authorList>
    </citation>
    <scope>NUCLEOTIDE SEQUENCE</scope>
    <source>
        <strain evidence="2">Y2R2</strain>
    </source>
</reference>